<gene>
    <name evidence="2" type="ORF">DVH24_025336</name>
</gene>
<keyword evidence="3" id="KW-1185">Reference proteome</keyword>
<evidence type="ECO:0000313" key="3">
    <source>
        <dbReference type="Proteomes" id="UP000290289"/>
    </source>
</evidence>
<feature type="compositionally biased region" description="Acidic residues" evidence="1">
    <location>
        <begin position="21"/>
        <end position="45"/>
    </location>
</feature>
<organism evidence="2 3">
    <name type="scientific">Malus domestica</name>
    <name type="common">Apple</name>
    <name type="synonym">Pyrus malus</name>
    <dbReference type="NCBI Taxonomy" id="3750"/>
    <lineage>
        <taxon>Eukaryota</taxon>
        <taxon>Viridiplantae</taxon>
        <taxon>Streptophyta</taxon>
        <taxon>Embryophyta</taxon>
        <taxon>Tracheophyta</taxon>
        <taxon>Spermatophyta</taxon>
        <taxon>Magnoliopsida</taxon>
        <taxon>eudicotyledons</taxon>
        <taxon>Gunneridae</taxon>
        <taxon>Pentapetalae</taxon>
        <taxon>rosids</taxon>
        <taxon>fabids</taxon>
        <taxon>Rosales</taxon>
        <taxon>Rosaceae</taxon>
        <taxon>Amygdaloideae</taxon>
        <taxon>Maleae</taxon>
        <taxon>Malus</taxon>
    </lineage>
</organism>
<reference evidence="2 3" key="1">
    <citation type="submission" date="2018-10" db="EMBL/GenBank/DDBJ databases">
        <title>A high-quality apple genome assembly.</title>
        <authorList>
            <person name="Hu J."/>
        </authorList>
    </citation>
    <scope>NUCLEOTIDE SEQUENCE [LARGE SCALE GENOMIC DNA]</scope>
    <source>
        <strain evidence="3">cv. HFTH1</strain>
        <tissue evidence="2">Young leaf</tissue>
    </source>
</reference>
<dbReference type="AlphaFoldDB" id="A0A498HQH3"/>
<accession>A0A498HQH3</accession>
<protein>
    <submittedName>
        <fullName evidence="2">Uncharacterized protein</fullName>
    </submittedName>
</protein>
<dbReference type="EMBL" id="RDQH01000342">
    <property type="protein sequence ID" value="RXH71835.1"/>
    <property type="molecule type" value="Genomic_DNA"/>
</dbReference>
<evidence type="ECO:0000256" key="1">
    <source>
        <dbReference type="SAM" id="MobiDB-lite"/>
    </source>
</evidence>
<name>A0A498HQH3_MALDO</name>
<dbReference type="Proteomes" id="UP000290289">
    <property type="component" value="Chromosome 16"/>
</dbReference>
<proteinExistence type="predicted"/>
<evidence type="ECO:0000313" key="2">
    <source>
        <dbReference type="EMBL" id="RXH71835.1"/>
    </source>
</evidence>
<sequence>MAIIEDCPPPPEFHTLGGGTDSDEEEEDDMEYDDEEYEDDDEDGIIIVDADNDIEGNREQRRIHRPPNFPANPHGHTSSQILGGLCEVHRTESGTDHHRCVSFSMSCQTKSPLEGYSALQACSNESDVREERLGSLDEGCNGYGVLGRAGCGILLNWNGDVYIRSQCIKQPFRFKIIPTMKAPFPYHKRNH</sequence>
<comment type="caution">
    <text evidence="2">The sequence shown here is derived from an EMBL/GenBank/DDBJ whole genome shotgun (WGS) entry which is preliminary data.</text>
</comment>
<feature type="region of interest" description="Disordered" evidence="1">
    <location>
        <begin position="1"/>
        <end position="45"/>
    </location>
</feature>